<evidence type="ECO:0000256" key="2">
    <source>
        <dbReference type="ARBA" id="ARBA00004496"/>
    </source>
</evidence>
<name>A0ABD3M7U4_9STRA</name>
<dbReference type="Proteomes" id="UP001530293">
    <property type="component" value="Unassembled WGS sequence"/>
</dbReference>
<gene>
    <name evidence="7" type="ORF">ACHAWU_001788</name>
</gene>
<organism evidence="7 8">
    <name type="scientific">Discostella pseudostelligera</name>
    <dbReference type="NCBI Taxonomy" id="259834"/>
    <lineage>
        <taxon>Eukaryota</taxon>
        <taxon>Sar</taxon>
        <taxon>Stramenopiles</taxon>
        <taxon>Ochrophyta</taxon>
        <taxon>Bacillariophyta</taxon>
        <taxon>Coscinodiscophyceae</taxon>
        <taxon>Thalassiosirophycidae</taxon>
        <taxon>Stephanodiscales</taxon>
        <taxon>Stephanodiscaceae</taxon>
        <taxon>Discostella</taxon>
    </lineage>
</organism>
<comment type="subcellular location">
    <subcellularLocation>
        <location evidence="2">Cytoplasm</location>
    </subcellularLocation>
    <subcellularLocation>
        <location evidence="1">Nucleus</location>
    </subcellularLocation>
</comment>
<keyword evidence="3" id="KW-0963">Cytoplasm</keyword>
<dbReference type="AlphaFoldDB" id="A0ABD3M7U4"/>
<dbReference type="GO" id="GO:0005737">
    <property type="term" value="C:cytoplasm"/>
    <property type="evidence" value="ECO:0007669"/>
    <property type="project" value="UniProtKB-SubCell"/>
</dbReference>
<keyword evidence="4" id="KW-0539">Nucleus</keyword>
<evidence type="ECO:0000313" key="7">
    <source>
        <dbReference type="EMBL" id="KAL3756585.1"/>
    </source>
</evidence>
<protein>
    <recommendedName>
        <fullName evidence="6">Essential protein Yae1 N-terminal domain-containing protein</fullName>
    </recommendedName>
</protein>
<dbReference type="InterPro" id="IPR019191">
    <property type="entry name" value="Essential_protein_Yae1_N"/>
</dbReference>
<dbReference type="PANTHER" id="PTHR18829:SF0">
    <property type="entry name" value="PROTEIN YAE1 HOMOLOG"/>
    <property type="match status" value="1"/>
</dbReference>
<accession>A0ABD3M7U4</accession>
<evidence type="ECO:0000256" key="3">
    <source>
        <dbReference type="ARBA" id="ARBA00022490"/>
    </source>
</evidence>
<evidence type="ECO:0000256" key="1">
    <source>
        <dbReference type="ARBA" id="ARBA00004123"/>
    </source>
</evidence>
<dbReference type="InterPro" id="IPR038881">
    <property type="entry name" value="Yae1-like"/>
</dbReference>
<reference evidence="7 8" key="1">
    <citation type="submission" date="2024-10" db="EMBL/GenBank/DDBJ databases">
        <title>Updated reference genomes for cyclostephanoid diatoms.</title>
        <authorList>
            <person name="Roberts W.R."/>
            <person name="Alverson A.J."/>
        </authorList>
    </citation>
    <scope>NUCLEOTIDE SEQUENCE [LARGE SCALE GENOMIC DNA]</scope>
    <source>
        <strain evidence="7 8">AJA232-27</strain>
    </source>
</reference>
<sequence>MAIEYDDFYGDQSSESDASSGDDDDDGDRSFDDGCTETEKKTPSDPFGRVANYEYRSLESSIQTLSYLDGYDETKELKLQEGFSDGYRKSFHDAFRIGQCLGSLCATAARDELMLSGVDREDNSGSAGNTDQSATKKLVDDPAILVRNFLREEILIGSKDKGNETKYDEALLQLVEQLSQIRIQHAAPSHHV</sequence>
<comment type="caution">
    <text evidence="7">The sequence shown here is derived from an EMBL/GenBank/DDBJ whole genome shotgun (WGS) entry which is preliminary data.</text>
</comment>
<evidence type="ECO:0000256" key="4">
    <source>
        <dbReference type="ARBA" id="ARBA00023242"/>
    </source>
</evidence>
<feature type="region of interest" description="Disordered" evidence="5">
    <location>
        <begin position="1"/>
        <end position="48"/>
    </location>
</feature>
<dbReference type="EMBL" id="JALLBG020000302">
    <property type="protein sequence ID" value="KAL3756585.1"/>
    <property type="molecule type" value="Genomic_DNA"/>
</dbReference>
<proteinExistence type="predicted"/>
<dbReference type="GO" id="GO:0005634">
    <property type="term" value="C:nucleus"/>
    <property type="evidence" value="ECO:0007669"/>
    <property type="project" value="UniProtKB-SubCell"/>
</dbReference>
<feature type="compositionally biased region" description="Basic and acidic residues" evidence="5">
    <location>
        <begin position="28"/>
        <end position="43"/>
    </location>
</feature>
<evidence type="ECO:0000313" key="8">
    <source>
        <dbReference type="Proteomes" id="UP001530293"/>
    </source>
</evidence>
<evidence type="ECO:0000259" key="6">
    <source>
        <dbReference type="Pfam" id="PF09811"/>
    </source>
</evidence>
<dbReference type="PANTHER" id="PTHR18829">
    <property type="entry name" value="PROTEIN YAE1 HOMOLOG"/>
    <property type="match status" value="1"/>
</dbReference>
<evidence type="ECO:0000256" key="5">
    <source>
        <dbReference type="SAM" id="MobiDB-lite"/>
    </source>
</evidence>
<feature type="compositionally biased region" description="Low complexity" evidence="5">
    <location>
        <begin position="10"/>
        <end position="19"/>
    </location>
</feature>
<keyword evidence="8" id="KW-1185">Reference proteome</keyword>
<feature type="domain" description="Essential protein Yae1 N-terminal" evidence="6">
    <location>
        <begin position="67"/>
        <end position="102"/>
    </location>
</feature>
<dbReference type="Pfam" id="PF09811">
    <property type="entry name" value="Yae1_N"/>
    <property type="match status" value="1"/>
</dbReference>